<evidence type="ECO:0000256" key="4">
    <source>
        <dbReference type="ARBA" id="ARBA00022801"/>
    </source>
</evidence>
<dbReference type="Gene3D" id="6.20.330.10">
    <property type="match status" value="1"/>
</dbReference>
<evidence type="ECO:0000256" key="3">
    <source>
        <dbReference type="ARBA" id="ARBA00022670"/>
    </source>
</evidence>
<feature type="active site" description="Proton donor/acceptor" evidence="8">
    <location>
        <position position="229"/>
    </location>
</feature>
<dbReference type="EMBL" id="BA000045">
    <property type="protein sequence ID" value="BAC92147.1"/>
    <property type="molecule type" value="Genomic_DNA"/>
</dbReference>
<dbReference type="KEGG" id="gvi:glr4206"/>
<evidence type="ECO:0000256" key="9">
    <source>
        <dbReference type="SAM" id="Phobius"/>
    </source>
</evidence>
<evidence type="ECO:0000256" key="8">
    <source>
        <dbReference type="PIRSR" id="PIRSR001217-1"/>
    </source>
</evidence>
<dbReference type="InterPro" id="IPR047272">
    <property type="entry name" value="S49_SppA_C"/>
</dbReference>
<dbReference type="OrthoDB" id="9764363at2"/>
<proteinExistence type="inferred from homology"/>
<keyword evidence="7" id="KW-1003">Cell membrane</keyword>
<evidence type="ECO:0000256" key="6">
    <source>
        <dbReference type="ARBA" id="ARBA00023136"/>
    </source>
</evidence>
<dbReference type="InterPro" id="IPR004635">
    <property type="entry name" value="Pept_S49_SppA"/>
</dbReference>
<keyword evidence="9" id="KW-1133">Transmembrane helix</keyword>
<keyword evidence="7" id="KW-0997">Cell inner membrane</keyword>
<keyword evidence="6 7" id="KW-0472">Membrane</keyword>
<gene>
    <name evidence="11" type="ordered locus">glr4206</name>
</gene>
<dbReference type="NCBIfam" id="TIGR00705">
    <property type="entry name" value="SppA_67K"/>
    <property type="match status" value="1"/>
</dbReference>
<dbReference type="Pfam" id="PF01343">
    <property type="entry name" value="Peptidase_S49"/>
    <property type="match status" value="2"/>
</dbReference>
<dbReference type="CDD" id="cd07023">
    <property type="entry name" value="S49_Sppa_N_C"/>
    <property type="match status" value="1"/>
</dbReference>
<evidence type="ECO:0000256" key="7">
    <source>
        <dbReference type="PIRNR" id="PIRNR001217"/>
    </source>
</evidence>
<feature type="transmembrane region" description="Helical" evidence="9">
    <location>
        <begin position="56"/>
        <end position="78"/>
    </location>
</feature>
<reference evidence="11 12" key="2">
    <citation type="journal article" date="2003" name="DNA Res.">
        <title>Complete genome structure of Gloeobacter violaceus PCC 7421, a cyanobacterium that lacks thylakoids (supplement).</title>
        <authorList>
            <person name="Nakamura Y."/>
            <person name="Kaneko T."/>
            <person name="Sato S."/>
            <person name="Mimuro M."/>
            <person name="Miyashita H."/>
            <person name="Tsuchiya T."/>
            <person name="Sasamoto S."/>
            <person name="Watanabe A."/>
            <person name="Kawashima K."/>
            <person name="Kishida Y."/>
            <person name="Kiyokawa C."/>
            <person name="Kohara M."/>
            <person name="Matsumoto M."/>
            <person name="Matsuno A."/>
            <person name="Nakazaki N."/>
            <person name="Shimpo S."/>
            <person name="Takeuchi C."/>
            <person name="Yamada M."/>
            <person name="Tabata S."/>
        </authorList>
    </citation>
    <scope>NUCLEOTIDE SEQUENCE [LARGE SCALE GENOMIC DNA]</scope>
    <source>
        <strain evidence="12">ATCC 29082 / PCC 7421</strain>
    </source>
</reference>
<evidence type="ECO:0000259" key="10">
    <source>
        <dbReference type="Pfam" id="PF01343"/>
    </source>
</evidence>
<dbReference type="EC" id="3.4.21.-" evidence="7"/>
<keyword evidence="12" id="KW-1185">Reference proteome</keyword>
<dbReference type="Gene3D" id="3.90.226.10">
    <property type="entry name" value="2-enoyl-CoA Hydratase, Chain A, domain 1"/>
    <property type="match status" value="3"/>
</dbReference>
<evidence type="ECO:0000256" key="2">
    <source>
        <dbReference type="ARBA" id="ARBA00008683"/>
    </source>
</evidence>
<dbReference type="AlphaFoldDB" id="Q7NDM9"/>
<keyword evidence="9" id="KW-0812">Transmembrane</keyword>
<dbReference type="InParanoid" id="Q7NDM9"/>
<dbReference type="GO" id="GO:0004252">
    <property type="term" value="F:serine-type endopeptidase activity"/>
    <property type="evidence" value="ECO:0000318"/>
    <property type="project" value="GO_Central"/>
</dbReference>
<dbReference type="NCBIfam" id="TIGR00706">
    <property type="entry name" value="SppA_dom"/>
    <property type="match status" value="1"/>
</dbReference>
<name>Q7NDM9_GLOVI</name>
<feature type="domain" description="Peptidase S49" evidence="10">
    <location>
        <begin position="161"/>
        <end position="314"/>
    </location>
</feature>
<protein>
    <recommendedName>
        <fullName evidence="7">Protease 4</fullName>
        <ecNumber evidence="7">3.4.21.-</ecNumber>
    </recommendedName>
    <alternativeName>
        <fullName evidence="7">Endopeptidase IV</fullName>
    </alternativeName>
    <alternativeName>
        <fullName evidence="7">Protease IV</fullName>
    </alternativeName>
    <alternativeName>
        <fullName evidence="7">Signal peptide peptidase</fullName>
    </alternativeName>
</protein>
<dbReference type="FunCoup" id="Q7NDM9">
    <property type="interactions" value="17"/>
</dbReference>
<dbReference type="CDD" id="cd07018">
    <property type="entry name" value="S49_SppA_67K_type"/>
    <property type="match status" value="1"/>
</dbReference>
<dbReference type="Proteomes" id="UP000000557">
    <property type="component" value="Chromosome"/>
</dbReference>
<dbReference type="GO" id="GO:0005886">
    <property type="term" value="C:plasma membrane"/>
    <property type="evidence" value="ECO:0007669"/>
    <property type="project" value="UniProtKB-SubCell"/>
</dbReference>
<comment type="subcellular location">
    <subcellularLocation>
        <location evidence="7">Cell inner membrane</location>
    </subcellularLocation>
    <subcellularLocation>
        <location evidence="1">Membrane</location>
    </subcellularLocation>
</comment>
<keyword evidence="4 7" id="KW-0378">Hydrolase</keyword>
<dbReference type="PIRSF" id="PIRSF001217">
    <property type="entry name" value="Protease_4_SppA"/>
    <property type="match status" value="1"/>
</dbReference>
<comment type="similarity">
    <text evidence="2 7">Belongs to the peptidase S49 family.</text>
</comment>
<dbReference type="InterPro" id="IPR004634">
    <property type="entry name" value="Pept_S49_pIV"/>
</dbReference>
<dbReference type="HOGENOM" id="CLU_008856_1_1_3"/>
<feature type="active site" description="Nucleophile" evidence="8">
    <location>
        <position position="432"/>
    </location>
</feature>
<dbReference type="EnsemblBacteria" id="BAC92147">
    <property type="protein sequence ID" value="BAC92147"/>
    <property type="gene ID" value="BAC92147"/>
</dbReference>
<reference evidence="11 12" key="1">
    <citation type="journal article" date="2003" name="DNA Res.">
        <title>Complete genome structure of Gloeobacter violaceus PCC 7421, a cyanobacterium that lacks thylakoids.</title>
        <authorList>
            <person name="Nakamura Y."/>
            <person name="Kaneko T."/>
            <person name="Sato S."/>
            <person name="Mimuro M."/>
            <person name="Miyashita H."/>
            <person name="Tsuchiya T."/>
            <person name="Sasamoto S."/>
            <person name="Watanabe A."/>
            <person name="Kawashima K."/>
            <person name="Kishida Y."/>
            <person name="Kiyokawa C."/>
            <person name="Kohara M."/>
            <person name="Matsumoto M."/>
            <person name="Matsuno A."/>
            <person name="Nakazaki N."/>
            <person name="Shimpo S."/>
            <person name="Takeuchi C."/>
            <person name="Yamada M."/>
            <person name="Tabata S."/>
        </authorList>
    </citation>
    <scope>NUCLEOTIDE SEQUENCE [LARGE SCALE GENOMIC DNA]</scope>
    <source>
        <strain evidence="12">ATCC 29082 / PCC 7421</strain>
    </source>
</reference>
<dbReference type="InterPro" id="IPR029045">
    <property type="entry name" value="ClpP/crotonase-like_dom_sf"/>
</dbReference>
<dbReference type="InterPro" id="IPR047217">
    <property type="entry name" value="S49_SppA_67K_type_N"/>
</dbReference>
<sequence length="632" mass="67549">MVVSPTTSTLPRGTIMVHSRSGNGRDTASLCYDRPVGPGGKNVGTLKKIGVWLGRILAVIGALVVVLVVVAVLGLLLLGRGPQIADNSVLEIKLSGDLPEKASEDPIAGLLGTPALTFKDALDNLKKAAIDTRIKGVVLRLDGTSLGWARVEELREALMQFRQTGKFAVGYAEGISERGYYLALALDRFYLPPTGGFEMNGLVSSNSHLPGLLAKIGIGVQYFRYGKYKSVSGETFGQPAFSEPVKEMINFNLTEQYETFVGAVATARKLPASEVRRLIDTNRPTAEWALANKLIDGIAYWDEVEAGLKKQAGIAADKDLPKVSATEYARVSLEELGLNRGPNKIGYIVAEGLVVSGGSGPVNPLSGGPVQGSEPLIKALREAGRREDIKAVVMRVNSPGGAGLGCDLVRREVERLRAKKPVVVSMGDSAASGGYWIAMDASAIVAQPSTQTGSIGIFAVIPNVEQLNRDLTLTPEVFKRGARADVLSGNRPLNPEEAKIFDQELLSSYRRFVALAAKGRNKTVPQMEALAQGRTWLGRKALELGLVDRLGGIDTAIALAAEKAKVAPDTVALERLEGEQSTLASLLGAEATRMALRSLGIERTVSRLAPPFSLDVLLSEHLYPLALPQRFE</sequence>
<dbReference type="InterPro" id="IPR002142">
    <property type="entry name" value="Peptidase_S49"/>
</dbReference>
<accession>Q7NDM9</accession>
<dbReference type="PhylomeDB" id="Q7NDM9"/>
<dbReference type="SUPFAM" id="SSF52096">
    <property type="entry name" value="ClpP/crotonase"/>
    <property type="match status" value="2"/>
</dbReference>
<dbReference type="eggNOG" id="COG0616">
    <property type="taxonomic scope" value="Bacteria"/>
</dbReference>
<dbReference type="PATRIC" id="fig|251221.4.peg.4238"/>
<evidence type="ECO:0000313" key="12">
    <source>
        <dbReference type="Proteomes" id="UP000000557"/>
    </source>
</evidence>
<evidence type="ECO:0000313" key="11">
    <source>
        <dbReference type="EMBL" id="BAC92147.1"/>
    </source>
</evidence>
<dbReference type="GO" id="GO:0006465">
    <property type="term" value="P:signal peptide processing"/>
    <property type="evidence" value="ECO:0007669"/>
    <property type="project" value="InterPro"/>
</dbReference>
<keyword evidence="5" id="KW-0720">Serine protease</keyword>
<keyword evidence="3 7" id="KW-0645">Protease</keyword>
<evidence type="ECO:0000256" key="1">
    <source>
        <dbReference type="ARBA" id="ARBA00004370"/>
    </source>
</evidence>
<feature type="domain" description="Peptidase S49" evidence="10">
    <location>
        <begin position="415"/>
        <end position="566"/>
    </location>
</feature>
<evidence type="ECO:0000256" key="5">
    <source>
        <dbReference type="ARBA" id="ARBA00022825"/>
    </source>
</evidence>
<dbReference type="PANTHER" id="PTHR33209:SF1">
    <property type="entry name" value="PEPTIDASE S49 DOMAIN-CONTAINING PROTEIN"/>
    <property type="match status" value="1"/>
</dbReference>
<dbReference type="PANTHER" id="PTHR33209">
    <property type="entry name" value="PROTEASE 4"/>
    <property type="match status" value="1"/>
</dbReference>
<organism evidence="11 12">
    <name type="scientific">Gloeobacter violaceus (strain ATCC 29082 / PCC 7421)</name>
    <dbReference type="NCBI Taxonomy" id="251221"/>
    <lineage>
        <taxon>Bacteria</taxon>
        <taxon>Bacillati</taxon>
        <taxon>Cyanobacteriota</taxon>
        <taxon>Cyanophyceae</taxon>
        <taxon>Gloeobacterales</taxon>
        <taxon>Gloeobacteraceae</taxon>
        <taxon>Gloeobacter</taxon>
    </lineage>
</organism>
<dbReference type="STRING" id="251221.gene:10761725"/>